<accession>A0A5M3VZD1</accession>
<dbReference type="Gene3D" id="1.10.10.10">
    <property type="entry name" value="Winged helix-like DNA-binding domain superfamily/Winged helix DNA-binding domain"/>
    <property type="match status" value="1"/>
</dbReference>
<feature type="region of interest" description="Disordered" evidence="1">
    <location>
        <begin position="116"/>
        <end position="162"/>
    </location>
</feature>
<dbReference type="Proteomes" id="UP000334990">
    <property type="component" value="Unassembled WGS sequence"/>
</dbReference>
<evidence type="ECO:0000313" key="3">
    <source>
        <dbReference type="Proteomes" id="UP000334990"/>
    </source>
</evidence>
<dbReference type="RefSeq" id="WP_246238612.1">
    <property type="nucleotide sequence ID" value="NZ_BAAABN010000014.1"/>
</dbReference>
<evidence type="ECO:0000256" key="1">
    <source>
        <dbReference type="SAM" id="MobiDB-lite"/>
    </source>
</evidence>
<organism evidence="2 3">
    <name type="scientific">Acrocarpospora corrugata</name>
    <dbReference type="NCBI Taxonomy" id="35763"/>
    <lineage>
        <taxon>Bacteria</taxon>
        <taxon>Bacillati</taxon>
        <taxon>Actinomycetota</taxon>
        <taxon>Actinomycetes</taxon>
        <taxon>Streptosporangiales</taxon>
        <taxon>Streptosporangiaceae</taxon>
        <taxon>Acrocarpospora</taxon>
    </lineage>
</organism>
<comment type="caution">
    <text evidence="2">The sequence shown here is derived from an EMBL/GenBank/DDBJ whole genome shotgun (WGS) entry which is preliminary data.</text>
</comment>
<dbReference type="InterPro" id="IPR036388">
    <property type="entry name" value="WH-like_DNA-bd_sf"/>
</dbReference>
<protein>
    <recommendedName>
        <fullName evidence="4">Transcription regulator TrmB N-terminal domain-containing protein</fullName>
    </recommendedName>
</protein>
<sequence>MRTTSTRAGEPSADPLAQLGLSPAQTSLYAAVLRLHRAGLDEIALAADTPLDEVAGELAGLVRLGAVDEQAGEYLARHPAATIGRLIAARLDRLAQESRQIDDVLAAIGGLTDQYDAGRDHQTCTSPSSSSAARTNSTKASSDWRSSRRRPISSRQSRTKEQ</sequence>
<feature type="compositionally biased region" description="Low complexity" evidence="1">
    <location>
        <begin position="125"/>
        <end position="144"/>
    </location>
</feature>
<gene>
    <name evidence="2" type="ORF">Acor_25070</name>
</gene>
<evidence type="ECO:0008006" key="4">
    <source>
        <dbReference type="Google" id="ProtNLM"/>
    </source>
</evidence>
<dbReference type="AlphaFoldDB" id="A0A5M3VZD1"/>
<keyword evidence="3" id="KW-1185">Reference proteome</keyword>
<proteinExistence type="predicted"/>
<dbReference type="EMBL" id="BLAD01000045">
    <property type="protein sequence ID" value="GES00443.1"/>
    <property type="molecule type" value="Genomic_DNA"/>
</dbReference>
<name>A0A5M3VZD1_9ACTN</name>
<evidence type="ECO:0000313" key="2">
    <source>
        <dbReference type="EMBL" id="GES00443.1"/>
    </source>
</evidence>
<reference evidence="2 3" key="1">
    <citation type="submission" date="2019-10" db="EMBL/GenBank/DDBJ databases">
        <title>Whole genome shotgun sequence of Acrocarpospora corrugata NBRC 13972.</title>
        <authorList>
            <person name="Ichikawa N."/>
            <person name="Kimura A."/>
            <person name="Kitahashi Y."/>
            <person name="Komaki H."/>
            <person name="Oguchi A."/>
        </authorList>
    </citation>
    <scope>NUCLEOTIDE SEQUENCE [LARGE SCALE GENOMIC DNA]</scope>
    <source>
        <strain evidence="2 3">NBRC 13972</strain>
    </source>
</reference>